<dbReference type="GO" id="GO:0016740">
    <property type="term" value="F:transferase activity"/>
    <property type="evidence" value="ECO:0007669"/>
    <property type="project" value="UniProtKB-KW"/>
</dbReference>
<reference evidence="1" key="1">
    <citation type="submission" date="2022-10" db="EMBL/GenBank/DDBJ databases">
        <title>Luteolibacter sp. GHJ8, whole genome shotgun sequencing project.</title>
        <authorList>
            <person name="Zhao G."/>
            <person name="Shen L."/>
        </authorList>
    </citation>
    <scope>NUCLEOTIDE SEQUENCE</scope>
    <source>
        <strain evidence="1">GHJ8</strain>
    </source>
</reference>
<protein>
    <submittedName>
        <fullName evidence="1">Nucleotidyl transferase AbiEii/AbiGii toxin family protein</fullName>
    </submittedName>
</protein>
<dbReference type="Pfam" id="PF08843">
    <property type="entry name" value="AbiEii"/>
    <property type="match status" value="1"/>
</dbReference>
<sequence length="340" mass="37932">MLALELVARLQQGGLEFIFKGGTSLALLFTPIRRLSIDVDILSLEPLDRLNNVLARVTQDRPPFLRAEHQDRRDREAPPTKHFKVYYSSALDPGGIHSIQLDVIAGESPYATTERRPVRASFFEVEEEVQVIMPTASSLLADKIACFAPSTIGYPYHPLVARTGAPADPRPMKVVKHLFDIGELATIADNLPETVATYARVHEEQVRFRGGDWSIDQTLDDTQDAAFWVSRVDLRPNEVHERIDFFRGGVSALDSHLFNHPFQRAESRLAAGRASLVAELIRRNSAGFDLRGFLAAETDNALVGPATLADPWANLNRLKQTDIKAFDCWNQAQLLRAPSE</sequence>
<dbReference type="RefSeq" id="WP_264511261.1">
    <property type="nucleotide sequence ID" value="NZ_JAPDDR010000002.1"/>
</dbReference>
<keyword evidence="1" id="KW-0808">Transferase</keyword>
<gene>
    <name evidence="1" type="ORF">OJ996_03620</name>
</gene>
<dbReference type="EMBL" id="JAPDDR010000002">
    <property type="protein sequence ID" value="MCW1912649.1"/>
    <property type="molecule type" value="Genomic_DNA"/>
</dbReference>
<organism evidence="1 2">
    <name type="scientific">Luteolibacter rhizosphaerae</name>
    <dbReference type="NCBI Taxonomy" id="2989719"/>
    <lineage>
        <taxon>Bacteria</taxon>
        <taxon>Pseudomonadati</taxon>
        <taxon>Verrucomicrobiota</taxon>
        <taxon>Verrucomicrobiia</taxon>
        <taxon>Verrucomicrobiales</taxon>
        <taxon>Verrucomicrobiaceae</taxon>
        <taxon>Luteolibacter</taxon>
    </lineage>
</organism>
<proteinExistence type="predicted"/>
<keyword evidence="2" id="KW-1185">Reference proteome</keyword>
<name>A0ABT3FYI2_9BACT</name>
<dbReference type="Proteomes" id="UP001165653">
    <property type="component" value="Unassembled WGS sequence"/>
</dbReference>
<comment type="caution">
    <text evidence="1">The sequence shown here is derived from an EMBL/GenBank/DDBJ whole genome shotgun (WGS) entry which is preliminary data.</text>
</comment>
<dbReference type="InterPro" id="IPR014942">
    <property type="entry name" value="AbiEii"/>
</dbReference>
<evidence type="ECO:0000313" key="1">
    <source>
        <dbReference type="EMBL" id="MCW1912649.1"/>
    </source>
</evidence>
<evidence type="ECO:0000313" key="2">
    <source>
        <dbReference type="Proteomes" id="UP001165653"/>
    </source>
</evidence>
<accession>A0ABT3FYI2</accession>